<feature type="compositionally biased region" description="Basic residues" evidence="1">
    <location>
        <begin position="267"/>
        <end position="282"/>
    </location>
</feature>
<feature type="non-terminal residue" evidence="2">
    <location>
        <position position="1"/>
    </location>
</feature>
<feature type="region of interest" description="Disordered" evidence="1">
    <location>
        <begin position="191"/>
        <end position="299"/>
    </location>
</feature>
<gene>
    <name evidence="2" type="ORF">AVDCRST_MAG76-2227</name>
</gene>
<evidence type="ECO:0000256" key="1">
    <source>
        <dbReference type="SAM" id="MobiDB-lite"/>
    </source>
</evidence>
<name>A0A6J4IGU2_9ACTN</name>
<feature type="non-terminal residue" evidence="2">
    <location>
        <position position="299"/>
    </location>
</feature>
<sequence>ARTPPLPSDLAVPVGQRGARGLQAVQRGAGRAALLQHHARRLPVAVPAAAGRHRRPRHRRRQAGRGRCRHRPAEPDRPGGRLRARHPREGQHLQAGGVDRGPGRPAVERAGPGQHPGDGLRSRVAVRGPGPQGQGVRPPVAPGRQRPAAGVGGGHRRRRLPPRLPHLAVPAPHPSRRHLHLAVDVHGPHLSQGAAVAGSPAGGHPRGSGPRAAEDRRGGVRPAPGRLELSPVRVPRHGLRADRLAGPVRSPVRLRHLPERGALGGAPRHRPRRPRGAKRPVRRGSGGGHPGRAGASHHL</sequence>
<reference evidence="2" key="1">
    <citation type="submission" date="2020-02" db="EMBL/GenBank/DDBJ databases">
        <authorList>
            <person name="Meier V. D."/>
        </authorList>
    </citation>
    <scope>NUCLEOTIDE SEQUENCE</scope>
    <source>
        <strain evidence="2">AVDCRST_MAG76</strain>
    </source>
</reference>
<feature type="region of interest" description="Disordered" evidence="1">
    <location>
        <begin position="38"/>
        <end position="165"/>
    </location>
</feature>
<proteinExistence type="predicted"/>
<feature type="compositionally biased region" description="Basic residues" evidence="1">
    <location>
        <begin position="51"/>
        <end position="70"/>
    </location>
</feature>
<dbReference type="EMBL" id="CADCSZ010000139">
    <property type="protein sequence ID" value="CAA9249981.1"/>
    <property type="molecule type" value="Genomic_DNA"/>
</dbReference>
<evidence type="ECO:0000313" key="2">
    <source>
        <dbReference type="EMBL" id="CAA9249981.1"/>
    </source>
</evidence>
<accession>A0A6J4IGU2</accession>
<organism evidence="2">
    <name type="scientific">uncultured Acidimicrobiales bacterium</name>
    <dbReference type="NCBI Taxonomy" id="310071"/>
    <lineage>
        <taxon>Bacteria</taxon>
        <taxon>Bacillati</taxon>
        <taxon>Actinomycetota</taxon>
        <taxon>Acidimicrobiia</taxon>
        <taxon>Acidimicrobiales</taxon>
        <taxon>environmental samples</taxon>
    </lineage>
</organism>
<protein>
    <submittedName>
        <fullName evidence="2">Uncharacterized protein</fullName>
    </submittedName>
</protein>
<dbReference type="AlphaFoldDB" id="A0A6J4IGU2"/>
<feature type="compositionally biased region" description="Low complexity" evidence="1">
    <location>
        <begin position="125"/>
        <end position="149"/>
    </location>
</feature>